<dbReference type="InterPro" id="IPR029401">
    <property type="entry name" value="Nudix_N"/>
</dbReference>
<reference evidence="2 3" key="1">
    <citation type="submission" date="2016-04" db="EMBL/GenBank/DDBJ databases">
        <title>Draft genome sequence of freshwater magnetotactic bacteria Magnetospirillum marisnigri SP-1 and Magnetospirillum moscoviense BB-1.</title>
        <authorList>
            <person name="Koziaeva V."/>
            <person name="Dziuba M.V."/>
            <person name="Ivanov T.M."/>
            <person name="Kuznetsov B."/>
            <person name="Grouzdev D.S."/>
        </authorList>
    </citation>
    <scope>NUCLEOTIDE SEQUENCE [LARGE SCALE GENOMIC DNA]</scope>
    <source>
        <strain evidence="2 3">SP-1</strain>
    </source>
</reference>
<proteinExistence type="predicted"/>
<feature type="domain" description="Nudix hydrolase" evidence="1">
    <location>
        <begin position="30"/>
        <end position="154"/>
    </location>
</feature>
<evidence type="ECO:0000259" key="1">
    <source>
        <dbReference type="PROSITE" id="PS51462"/>
    </source>
</evidence>
<dbReference type="CDD" id="cd04511">
    <property type="entry name" value="NUDIX_Hydrolase"/>
    <property type="match status" value="1"/>
</dbReference>
<evidence type="ECO:0000313" key="2">
    <source>
        <dbReference type="EMBL" id="OAN47977.1"/>
    </source>
</evidence>
<dbReference type="Pfam" id="PF14803">
    <property type="entry name" value="Zn_ribbon_Nudix"/>
    <property type="match status" value="1"/>
</dbReference>
<dbReference type="InterPro" id="IPR000086">
    <property type="entry name" value="NUDIX_hydrolase_dom"/>
</dbReference>
<dbReference type="PROSITE" id="PS51462">
    <property type="entry name" value="NUDIX"/>
    <property type="match status" value="1"/>
</dbReference>
<gene>
    <name evidence="2" type="ORF">A6A04_04240</name>
</gene>
<sequence length="169" mass="19089">MKPSGPTIRTIPDGDDRERLVCGDCGFVMYENPKVIVGAVCTWQDRYLLVRRAIEPRLGYWTMPVGYMELGETTEQGAAREVWEEAQARVEVDGLLTITSIPQISQVHLIYRARMLDDRFAAGPESLEVALLSWDDIPWDSLAYPNVRASLEYEREVKGVAAFPPLTRS</sequence>
<dbReference type="PANTHER" id="PTHR43222:SF2">
    <property type="entry name" value="NUDIX HYDROLASE 23, CHLOROPLASTIC"/>
    <property type="match status" value="1"/>
</dbReference>
<dbReference type="PANTHER" id="PTHR43222">
    <property type="entry name" value="NUDIX HYDROLASE 23"/>
    <property type="match status" value="1"/>
</dbReference>
<protein>
    <submittedName>
        <fullName evidence="2">NUDIX hydrolase</fullName>
    </submittedName>
</protein>
<comment type="caution">
    <text evidence="2">The sequence shown here is derived from an EMBL/GenBank/DDBJ whole genome shotgun (WGS) entry which is preliminary data.</text>
</comment>
<dbReference type="GO" id="GO:0016787">
    <property type="term" value="F:hydrolase activity"/>
    <property type="evidence" value="ECO:0007669"/>
    <property type="project" value="UniProtKB-KW"/>
</dbReference>
<accession>A0A178MIH8</accession>
<dbReference type="Proteomes" id="UP000078428">
    <property type="component" value="Unassembled WGS sequence"/>
</dbReference>
<evidence type="ECO:0000313" key="3">
    <source>
        <dbReference type="Proteomes" id="UP000078428"/>
    </source>
</evidence>
<dbReference type="AlphaFoldDB" id="A0A178MIH8"/>
<dbReference type="RefSeq" id="WP_068494068.1">
    <property type="nucleotide sequence ID" value="NZ_LWQT01000077.1"/>
</dbReference>
<dbReference type="EMBL" id="LWQT01000077">
    <property type="protein sequence ID" value="OAN47977.1"/>
    <property type="molecule type" value="Genomic_DNA"/>
</dbReference>
<dbReference type="InterPro" id="IPR015797">
    <property type="entry name" value="NUDIX_hydrolase-like_dom_sf"/>
</dbReference>
<name>A0A178MIH8_9PROT</name>
<keyword evidence="2" id="KW-0378">Hydrolase</keyword>
<dbReference type="Pfam" id="PF00293">
    <property type="entry name" value="NUDIX"/>
    <property type="match status" value="1"/>
</dbReference>
<dbReference type="STRING" id="1285242.A6A04_04240"/>
<keyword evidence="3" id="KW-1185">Reference proteome</keyword>
<dbReference type="OrthoDB" id="9761969at2"/>
<organism evidence="2 3">
    <name type="scientific">Paramagnetospirillum marisnigri</name>
    <dbReference type="NCBI Taxonomy" id="1285242"/>
    <lineage>
        <taxon>Bacteria</taxon>
        <taxon>Pseudomonadati</taxon>
        <taxon>Pseudomonadota</taxon>
        <taxon>Alphaproteobacteria</taxon>
        <taxon>Rhodospirillales</taxon>
        <taxon>Magnetospirillaceae</taxon>
        <taxon>Paramagnetospirillum</taxon>
    </lineage>
</organism>
<dbReference type="SUPFAM" id="SSF55811">
    <property type="entry name" value="Nudix"/>
    <property type="match status" value="1"/>
</dbReference>
<dbReference type="Gene3D" id="2.20.70.10">
    <property type="match status" value="1"/>
</dbReference>
<dbReference type="Gene3D" id="3.90.79.10">
    <property type="entry name" value="Nucleoside Triphosphate Pyrophosphohydrolase"/>
    <property type="match status" value="1"/>
</dbReference>